<reference evidence="5" key="1">
    <citation type="submission" date="2016-11" db="EMBL/GenBank/DDBJ databases">
        <authorList>
            <person name="Varghese N."/>
            <person name="Submissions S."/>
        </authorList>
    </citation>
    <scope>NUCLEOTIDE SEQUENCE [LARGE SCALE GENOMIC DNA]</scope>
    <source>
        <strain evidence="5">DSM 22638</strain>
    </source>
</reference>
<dbReference type="Gene3D" id="2.40.50.100">
    <property type="match status" value="1"/>
</dbReference>
<gene>
    <name evidence="4" type="ORF">SAMN04488116_0614</name>
</gene>
<dbReference type="Proteomes" id="UP000184532">
    <property type="component" value="Unassembled WGS sequence"/>
</dbReference>
<proteinExistence type="predicted"/>
<dbReference type="SUPFAM" id="SSF50331">
    <property type="entry name" value="MOP-like"/>
    <property type="match status" value="2"/>
</dbReference>
<evidence type="ECO:0000259" key="3">
    <source>
        <dbReference type="PROSITE" id="PS51866"/>
    </source>
</evidence>
<keyword evidence="5" id="KW-1185">Reference proteome</keyword>
<evidence type="ECO:0000313" key="4">
    <source>
        <dbReference type="EMBL" id="SHG25958.1"/>
    </source>
</evidence>
<dbReference type="AlphaFoldDB" id="A0A1M5IC49"/>
<organism evidence="4 5">
    <name type="scientific">Flagellimonas flava</name>
    <dbReference type="NCBI Taxonomy" id="570519"/>
    <lineage>
        <taxon>Bacteria</taxon>
        <taxon>Pseudomonadati</taxon>
        <taxon>Bacteroidota</taxon>
        <taxon>Flavobacteriia</taxon>
        <taxon>Flavobacteriales</taxon>
        <taxon>Flavobacteriaceae</taxon>
        <taxon>Flagellimonas</taxon>
    </lineage>
</organism>
<accession>A0A1M5IC49</accession>
<protein>
    <submittedName>
        <fullName evidence="4">TOBE domain-containing protein</fullName>
    </submittedName>
</protein>
<dbReference type="InterPro" id="IPR004606">
    <property type="entry name" value="Mop_domain"/>
</dbReference>
<dbReference type="Pfam" id="PF03459">
    <property type="entry name" value="TOBE"/>
    <property type="match status" value="1"/>
</dbReference>
<dbReference type="GO" id="GO:0015689">
    <property type="term" value="P:molybdate ion transport"/>
    <property type="evidence" value="ECO:0007669"/>
    <property type="project" value="InterPro"/>
</dbReference>
<evidence type="ECO:0000256" key="1">
    <source>
        <dbReference type="ARBA" id="ARBA00022505"/>
    </source>
</evidence>
<dbReference type="STRING" id="570519.SAMN04488116_0614"/>
<feature type="domain" description="Mop" evidence="3">
    <location>
        <begin position="68"/>
        <end position="133"/>
    </location>
</feature>
<name>A0A1M5IC49_9FLAO</name>
<dbReference type="OrthoDB" id="8719578at2"/>
<evidence type="ECO:0000256" key="2">
    <source>
        <dbReference type="PROSITE-ProRule" id="PRU01213"/>
    </source>
</evidence>
<evidence type="ECO:0000313" key="5">
    <source>
        <dbReference type="Proteomes" id="UP000184532"/>
    </source>
</evidence>
<dbReference type="InterPro" id="IPR008995">
    <property type="entry name" value="Mo/tungstate-bd_C_term_dom"/>
</dbReference>
<dbReference type="PROSITE" id="PS51866">
    <property type="entry name" value="MOP"/>
    <property type="match status" value="1"/>
</dbReference>
<sequence length="134" mass="14229">MNSFQGHISAIVSSGNLSVVSVVLDQNILVKAIVIETPETSKLLQENGQVKVLFKETEVVIGIGQNPAVSLQNRIPGKIRAIKKGTLLSSVHLDTKVGEIISVISTNAVNTLGIKENSDALAMIKLNEVMLASV</sequence>
<dbReference type="EMBL" id="FQWL01000001">
    <property type="protein sequence ID" value="SHG25958.1"/>
    <property type="molecule type" value="Genomic_DNA"/>
</dbReference>
<keyword evidence="1 2" id="KW-0500">Molybdenum</keyword>
<dbReference type="RefSeq" id="WP_073176415.1">
    <property type="nucleotide sequence ID" value="NZ_FQWL01000001.1"/>
</dbReference>
<dbReference type="InterPro" id="IPR005116">
    <property type="entry name" value="Transp-assoc_OB_typ1"/>
</dbReference>